<dbReference type="RefSeq" id="WP_377860397.1">
    <property type="nucleotide sequence ID" value="NZ_JBHLZU010000027.1"/>
</dbReference>
<gene>
    <name evidence="1" type="ORF">ACFFQA_31925</name>
</gene>
<keyword evidence="2" id="KW-1185">Reference proteome</keyword>
<dbReference type="Proteomes" id="UP001589693">
    <property type="component" value="Unassembled WGS sequence"/>
</dbReference>
<dbReference type="EMBL" id="JBHLZU010000027">
    <property type="protein sequence ID" value="MFB9908569.1"/>
    <property type="molecule type" value="Genomic_DNA"/>
</dbReference>
<evidence type="ECO:0000313" key="1">
    <source>
        <dbReference type="EMBL" id="MFB9908569.1"/>
    </source>
</evidence>
<accession>A0ABV6A8K6</accession>
<protein>
    <submittedName>
        <fullName evidence="1">Uncharacterized protein</fullName>
    </submittedName>
</protein>
<sequence>MAQQQIDLIAPSGGQVRVTLPETAPVSSVVTGVRFAGGSYGTGFQIGPRGYHDFACTHVAPAKLRERLVVHGREVLVAEADNRESSVATLIGTYHELMTVFAGPAPKRDRVFALFNSLLITDHVGGMVVRPRSATLLDTMSEQVVVVVKDYGSMSIPGPNHASALAPKHAGAPTVHGEVWKAAYPGVTRSAKTSDHAFILGCARGVAEVHLTESAATTEQERLDWLNELNVSWGDADGKANVVC</sequence>
<comment type="caution">
    <text evidence="1">The sequence shown here is derived from an EMBL/GenBank/DDBJ whole genome shotgun (WGS) entry which is preliminary data.</text>
</comment>
<organism evidence="1 2">
    <name type="scientific">Allokutzneria oryzae</name>
    <dbReference type="NCBI Taxonomy" id="1378989"/>
    <lineage>
        <taxon>Bacteria</taxon>
        <taxon>Bacillati</taxon>
        <taxon>Actinomycetota</taxon>
        <taxon>Actinomycetes</taxon>
        <taxon>Pseudonocardiales</taxon>
        <taxon>Pseudonocardiaceae</taxon>
        <taxon>Allokutzneria</taxon>
    </lineage>
</organism>
<proteinExistence type="predicted"/>
<reference evidence="1 2" key="1">
    <citation type="submission" date="2024-09" db="EMBL/GenBank/DDBJ databases">
        <authorList>
            <person name="Sun Q."/>
            <person name="Mori K."/>
        </authorList>
    </citation>
    <scope>NUCLEOTIDE SEQUENCE [LARGE SCALE GENOMIC DNA]</scope>
    <source>
        <strain evidence="1 2">TBRC 7907</strain>
    </source>
</reference>
<name>A0ABV6A8K6_9PSEU</name>
<evidence type="ECO:0000313" key="2">
    <source>
        <dbReference type="Proteomes" id="UP001589693"/>
    </source>
</evidence>